<organism evidence="5 6">
    <name type="scientific">Rubroshorea leprosula</name>
    <dbReference type="NCBI Taxonomy" id="152421"/>
    <lineage>
        <taxon>Eukaryota</taxon>
        <taxon>Viridiplantae</taxon>
        <taxon>Streptophyta</taxon>
        <taxon>Embryophyta</taxon>
        <taxon>Tracheophyta</taxon>
        <taxon>Spermatophyta</taxon>
        <taxon>Magnoliopsida</taxon>
        <taxon>eudicotyledons</taxon>
        <taxon>Gunneridae</taxon>
        <taxon>Pentapetalae</taxon>
        <taxon>rosids</taxon>
        <taxon>malvids</taxon>
        <taxon>Malvales</taxon>
        <taxon>Dipterocarpaceae</taxon>
        <taxon>Rubroshorea</taxon>
    </lineage>
</organism>
<dbReference type="GO" id="GO:0003723">
    <property type="term" value="F:RNA binding"/>
    <property type="evidence" value="ECO:0007669"/>
    <property type="project" value="UniProtKB-UniRule"/>
</dbReference>
<dbReference type="PROSITE" id="PS50084">
    <property type="entry name" value="KH_TYPE_1"/>
    <property type="match status" value="3"/>
</dbReference>
<dbReference type="CDD" id="cd22460">
    <property type="entry name" value="KH-I_PEPPER_rpt2_like"/>
    <property type="match status" value="1"/>
</dbReference>
<feature type="region of interest" description="Disordered" evidence="3">
    <location>
        <begin position="1"/>
        <end position="38"/>
    </location>
</feature>
<dbReference type="Gene3D" id="3.30.1370.10">
    <property type="entry name" value="K Homology domain, type 1"/>
    <property type="match status" value="3"/>
</dbReference>
<keyword evidence="1" id="KW-0677">Repeat</keyword>
<dbReference type="AlphaFoldDB" id="A0AAV5HIS7"/>
<comment type="caution">
    <text evidence="5">The sequence shown here is derived from an EMBL/GenBank/DDBJ whole genome shotgun (WGS) entry which is preliminary data.</text>
</comment>
<evidence type="ECO:0000259" key="4">
    <source>
        <dbReference type="SMART" id="SM00322"/>
    </source>
</evidence>
<dbReference type="SUPFAM" id="SSF54791">
    <property type="entry name" value="Eukaryotic type KH-domain (KH-domain type I)"/>
    <property type="match status" value="3"/>
</dbReference>
<feature type="domain" description="K Homology" evidence="4">
    <location>
        <begin position="43"/>
        <end position="100"/>
    </location>
</feature>
<dbReference type="InterPro" id="IPR036612">
    <property type="entry name" value="KH_dom_type_1_sf"/>
</dbReference>
<dbReference type="CDD" id="cd22461">
    <property type="entry name" value="KH-I_PEPPER_like_rpt3"/>
    <property type="match status" value="1"/>
</dbReference>
<dbReference type="PANTHER" id="PTHR10288">
    <property type="entry name" value="KH DOMAIN CONTAINING RNA BINDING PROTEIN"/>
    <property type="match status" value="1"/>
</dbReference>
<dbReference type="InterPro" id="IPR004087">
    <property type="entry name" value="KH_dom"/>
</dbReference>
<keyword evidence="2" id="KW-0694">RNA-binding</keyword>
<dbReference type="EMBL" id="BPVZ01000001">
    <property type="protein sequence ID" value="GKU86352.1"/>
    <property type="molecule type" value="Genomic_DNA"/>
</dbReference>
<evidence type="ECO:0000313" key="6">
    <source>
        <dbReference type="Proteomes" id="UP001054252"/>
    </source>
</evidence>
<dbReference type="SMART" id="SM00322">
    <property type="entry name" value="KH"/>
    <property type="match status" value="3"/>
</dbReference>
<feature type="domain" description="K Homology" evidence="4">
    <location>
        <begin position="150"/>
        <end position="225"/>
    </location>
</feature>
<dbReference type="Proteomes" id="UP001054252">
    <property type="component" value="Unassembled WGS sequence"/>
</dbReference>
<gene>
    <name evidence="5" type="ORF">SLEP1_g888</name>
</gene>
<evidence type="ECO:0000256" key="3">
    <source>
        <dbReference type="SAM" id="MobiDB-lite"/>
    </source>
</evidence>
<reference evidence="5 6" key="1">
    <citation type="journal article" date="2021" name="Commun. Biol.">
        <title>The genome of Shorea leprosula (Dipterocarpaceae) highlights the ecological relevance of drought in aseasonal tropical rainforests.</title>
        <authorList>
            <person name="Ng K.K.S."/>
            <person name="Kobayashi M.J."/>
            <person name="Fawcett J.A."/>
            <person name="Hatakeyama M."/>
            <person name="Paape T."/>
            <person name="Ng C.H."/>
            <person name="Ang C.C."/>
            <person name="Tnah L.H."/>
            <person name="Lee C.T."/>
            <person name="Nishiyama T."/>
            <person name="Sese J."/>
            <person name="O'Brien M.J."/>
            <person name="Copetti D."/>
            <person name="Mohd Noor M.I."/>
            <person name="Ong R.C."/>
            <person name="Putra M."/>
            <person name="Sireger I.Z."/>
            <person name="Indrioko S."/>
            <person name="Kosugi Y."/>
            <person name="Izuno A."/>
            <person name="Isagi Y."/>
            <person name="Lee S.L."/>
            <person name="Shimizu K.K."/>
        </authorList>
    </citation>
    <scope>NUCLEOTIDE SEQUENCE [LARGE SCALE GENOMIC DNA]</scope>
    <source>
        <strain evidence="5">214</strain>
    </source>
</reference>
<dbReference type="CDD" id="cd22459">
    <property type="entry name" value="KH-I_PEPPER_rpt1_like"/>
    <property type="match status" value="1"/>
</dbReference>
<dbReference type="Pfam" id="PF00013">
    <property type="entry name" value="KH_1"/>
    <property type="match status" value="3"/>
</dbReference>
<keyword evidence="6" id="KW-1185">Reference proteome</keyword>
<evidence type="ECO:0000256" key="2">
    <source>
        <dbReference type="PROSITE-ProRule" id="PRU00117"/>
    </source>
</evidence>
<evidence type="ECO:0000313" key="5">
    <source>
        <dbReference type="EMBL" id="GKU86352.1"/>
    </source>
</evidence>
<feature type="domain" description="K Homology" evidence="4">
    <location>
        <begin position="354"/>
        <end position="424"/>
    </location>
</feature>
<evidence type="ECO:0000256" key="1">
    <source>
        <dbReference type="ARBA" id="ARBA00022737"/>
    </source>
</evidence>
<sequence>MAGEDFDQSNAGGMPELTQPLHAQEPENNSGGGEGKKWPGWPGENVFRMLVPVQKVGVIIGCKGEFVKKIAEQTRARIKVLDGPPGISERAKCLFWDMVPSSFALYLVLVSAKEKPDVPVPPAMDALLRVHKRIVDLDVDLASETTDAGNTVITRVLVADNQARSLIGKQGSTIKSIKEASNCSVRILGSEHLPPFALQNDSVVEIQGETAAVHKAVELIASHLRKYLVDRSIIGVFEMQVLVYVLHDNIKVQTGLQCSSISCQMQMPKARANQITPMPESWVPLGFDMNPDDQPGFGPNTLFIQPPTQFGNYYANHGQPSFDMYPHQDPTAYGRDHSTGGHLSNVQAQESVVTKVTKNMQISLSYADAVIGPSGANISYIRRASGAAIAVLETRGVPGEMTVEINGSASQVLAAQQMIQNFMAEAESPVHKPGGGSIHPDYGAGDYGALHGTNYGC</sequence>
<accession>A0AAV5HIS7</accession>
<protein>
    <recommendedName>
        <fullName evidence="4">K Homology domain-containing protein</fullName>
    </recommendedName>
</protein>
<dbReference type="InterPro" id="IPR004088">
    <property type="entry name" value="KH_dom_type_1"/>
</dbReference>
<proteinExistence type="predicted"/>
<name>A0AAV5HIS7_9ROSI</name>